<sequence length="165" mass="18387">MKKRLAPLESLDDESEPGTSKANSNNENGRNIRGSLEDCEYSPIRPVHVRNVTSLHQPPFISSTPIVSAKRRRTIVSTLEDSDISHKVKNDVKVVATKKMRKVDLKNGNKCGKIRKLSTTGNTKLSREKTRAQIIPETSGIATRLRSRQTVISFPAQRPSVELSK</sequence>
<evidence type="ECO:0000313" key="2">
    <source>
        <dbReference type="Proteomes" id="UP000050640"/>
    </source>
</evidence>
<dbReference type="Proteomes" id="UP000050640">
    <property type="component" value="Unplaced"/>
</dbReference>
<organism evidence="2 3">
    <name type="scientific">Elaeophora elaphi</name>
    <dbReference type="NCBI Taxonomy" id="1147741"/>
    <lineage>
        <taxon>Eukaryota</taxon>
        <taxon>Metazoa</taxon>
        <taxon>Ecdysozoa</taxon>
        <taxon>Nematoda</taxon>
        <taxon>Chromadorea</taxon>
        <taxon>Rhabditida</taxon>
        <taxon>Spirurina</taxon>
        <taxon>Spiruromorpha</taxon>
        <taxon>Filarioidea</taxon>
        <taxon>Onchocercidae</taxon>
        <taxon>Elaeophora</taxon>
    </lineage>
</organism>
<feature type="compositionally biased region" description="Polar residues" evidence="1">
    <location>
        <begin position="17"/>
        <end position="29"/>
    </location>
</feature>
<protein>
    <submittedName>
        <fullName evidence="3">Shugoshin_C domain-containing protein</fullName>
    </submittedName>
</protein>
<reference evidence="3" key="1">
    <citation type="submission" date="2017-02" db="UniProtKB">
        <authorList>
            <consortium name="WormBaseParasite"/>
        </authorList>
    </citation>
    <scope>IDENTIFICATION</scope>
</reference>
<evidence type="ECO:0000256" key="1">
    <source>
        <dbReference type="SAM" id="MobiDB-lite"/>
    </source>
</evidence>
<name>A0A0R3RLE3_9BILA</name>
<accession>A0A0R3RLE3</accession>
<dbReference type="AlphaFoldDB" id="A0A0R3RLE3"/>
<proteinExistence type="predicted"/>
<evidence type="ECO:0000313" key="3">
    <source>
        <dbReference type="WBParaSite" id="EEL_0000230201-mRNA-1"/>
    </source>
</evidence>
<feature type="region of interest" description="Disordered" evidence="1">
    <location>
        <begin position="1"/>
        <end position="34"/>
    </location>
</feature>
<keyword evidence="2" id="KW-1185">Reference proteome</keyword>
<dbReference type="WBParaSite" id="EEL_0000230201-mRNA-1">
    <property type="protein sequence ID" value="EEL_0000230201-mRNA-1"/>
    <property type="gene ID" value="EEL_0000230201"/>
</dbReference>